<dbReference type="Proteomes" id="UP000609726">
    <property type="component" value="Unassembled WGS sequence"/>
</dbReference>
<keyword evidence="2" id="KW-1185">Reference proteome</keyword>
<gene>
    <name evidence="1" type="ORF">F2P45_24590</name>
</gene>
<dbReference type="Gene3D" id="1.20.120.330">
    <property type="entry name" value="Nucleotidyltransferases domain 2"/>
    <property type="match status" value="1"/>
</dbReference>
<sequence>MEQAFALASLERGKPKQASLRRAMSCAYYAPFHMLVSEGAALIGSKLGKEPRIRIRRAFVHADMKAVCASYAGPPTRFPPQVAPLLTFPLDPDLQALATLFLKLQEERHAADYDVACVFNRTEVLTYMSTLNAMFVSWARVRASANAKIFLFDLLLRKSWSRQ</sequence>
<name>A0ABX0NZF4_9BURK</name>
<reference evidence="1 2" key="1">
    <citation type="submission" date="2019-10" db="EMBL/GenBank/DDBJ databases">
        <title>Taxonomy of Antarctic Massilia spp.: description of Massilia rubra sp. nov., Massilia aquatica sp. nov., Massilia mucilaginosa sp. nov., Massilia frigida sp. nov. isolated from streams, lakes and regoliths.</title>
        <authorList>
            <person name="Holochova P."/>
            <person name="Sedlacek I."/>
            <person name="Kralova S."/>
            <person name="Maslanova I."/>
            <person name="Busse H.-J."/>
            <person name="Stankova E."/>
            <person name="Vrbovska V."/>
            <person name="Kovarovic V."/>
            <person name="Bartak M."/>
            <person name="Svec P."/>
            <person name="Pantucek R."/>
        </authorList>
    </citation>
    <scope>NUCLEOTIDE SEQUENCE [LARGE SCALE GENOMIC DNA]</scope>
    <source>
        <strain evidence="1 2">CCM 8733</strain>
    </source>
</reference>
<dbReference type="EMBL" id="WHJH01000040">
    <property type="protein sequence ID" value="NHZ92158.1"/>
    <property type="molecule type" value="Genomic_DNA"/>
</dbReference>
<protein>
    <submittedName>
        <fullName evidence="1">Uncharacterized protein</fullName>
    </submittedName>
</protein>
<accession>A0ABX0NZF4</accession>
<organism evidence="1 2">
    <name type="scientific">Massilia mucilaginosa</name>
    <dbReference type="NCBI Taxonomy" id="2609282"/>
    <lineage>
        <taxon>Bacteria</taxon>
        <taxon>Pseudomonadati</taxon>
        <taxon>Pseudomonadota</taxon>
        <taxon>Betaproteobacteria</taxon>
        <taxon>Burkholderiales</taxon>
        <taxon>Oxalobacteraceae</taxon>
        <taxon>Telluria group</taxon>
        <taxon>Massilia</taxon>
    </lineage>
</organism>
<proteinExistence type="predicted"/>
<evidence type="ECO:0000313" key="2">
    <source>
        <dbReference type="Proteomes" id="UP000609726"/>
    </source>
</evidence>
<comment type="caution">
    <text evidence="1">The sequence shown here is derived from an EMBL/GenBank/DDBJ whole genome shotgun (WGS) entry which is preliminary data.</text>
</comment>
<evidence type="ECO:0000313" key="1">
    <source>
        <dbReference type="EMBL" id="NHZ92158.1"/>
    </source>
</evidence>
<dbReference type="RefSeq" id="WP_166880780.1">
    <property type="nucleotide sequence ID" value="NZ_WHJH01000040.1"/>
</dbReference>